<dbReference type="RefSeq" id="WP_266085971.1">
    <property type="nucleotide sequence ID" value="NZ_RKLV01000002.1"/>
</dbReference>
<feature type="transmembrane region" description="Helical" evidence="1">
    <location>
        <begin position="30"/>
        <end position="50"/>
    </location>
</feature>
<protein>
    <submittedName>
        <fullName evidence="2">Uncharacterized protein</fullName>
    </submittedName>
</protein>
<name>A0A9Q4GHX0_9EURY</name>
<reference evidence="2" key="1">
    <citation type="submission" date="2022-09" db="EMBL/GenBank/DDBJ databases">
        <title>Haloadaptaus new haloarchaeum isolated from saline soil.</title>
        <authorList>
            <person name="Duran-Viseras A."/>
            <person name="Sanchez-Porro C."/>
            <person name="Ventosa A."/>
        </authorList>
    </citation>
    <scope>NUCLEOTIDE SEQUENCE</scope>
    <source>
        <strain evidence="2">F3-133</strain>
    </source>
</reference>
<keyword evidence="3" id="KW-1185">Reference proteome</keyword>
<evidence type="ECO:0000256" key="1">
    <source>
        <dbReference type="SAM" id="Phobius"/>
    </source>
</evidence>
<feature type="transmembrane region" description="Helical" evidence="1">
    <location>
        <begin position="127"/>
        <end position="145"/>
    </location>
</feature>
<keyword evidence="1" id="KW-0812">Transmembrane</keyword>
<feature type="transmembrane region" description="Helical" evidence="1">
    <location>
        <begin position="71"/>
        <end position="90"/>
    </location>
</feature>
<evidence type="ECO:0000313" key="2">
    <source>
        <dbReference type="EMBL" id="MCX2818243.1"/>
    </source>
</evidence>
<dbReference type="EMBL" id="RKLV01000002">
    <property type="protein sequence ID" value="MCX2818243.1"/>
    <property type="molecule type" value="Genomic_DNA"/>
</dbReference>
<feature type="transmembrane region" description="Helical" evidence="1">
    <location>
        <begin position="152"/>
        <end position="172"/>
    </location>
</feature>
<comment type="caution">
    <text evidence="2">The sequence shown here is derived from an EMBL/GenBank/DDBJ whole genome shotgun (WGS) entry which is preliminary data.</text>
</comment>
<proteinExistence type="predicted"/>
<organism evidence="2 3">
    <name type="scientific">Halorutilus salinus</name>
    <dbReference type="NCBI Taxonomy" id="2487751"/>
    <lineage>
        <taxon>Archaea</taxon>
        <taxon>Methanobacteriati</taxon>
        <taxon>Methanobacteriota</taxon>
        <taxon>Stenosarchaea group</taxon>
        <taxon>Halobacteria</taxon>
        <taxon>Halorutilales</taxon>
        <taxon>Halorutilaceae</taxon>
        <taxon>Halorutilus</taxon>
    </lineage>
</organism>
<keyword evidence="1" id="KW-0472">Membrane</keyword>
<dbReference type="Proteomes" id="UP001149411">
    <property type="component" value="Unassembled WGS sequence"/>
</dbReference>
<evidence type="ECO:0000313" key="3">
    <source>
        <dbReference type="Proteomes" id="UP001149411"/>
    </source>
</evidence>
<feature type="transmembrane region" description="Helical" evidence="1">
    <location>
        <begin position="184"/>
        <end position="204"/>
    </location>
</feature>
<sequence length="220" mass="22502">MRKSLGFALIAAGVVFVVIGARSGGQGSGTRILGVMGGFVTAVTGVVMAFGGTGESLETGSGAVTETDTPARVRIIGVLVTLGSLALPYVRLPVKLGAERTSYSFVSVINGLYQGSLTLQTLSGDDLAGGFTLLLFASVVIAGAFASILHHLGGYVVLFGAAGYGYILGLVTDGTPTEILFSEFQIGLYVAVAGALVIVASSFMKYETSEKDRDLYGGGR</sequence>
<gene>
    <name evidence="2" type="ORF">EGH25_02610</name>
</gene>
<dbReference type="AlphaFoldDB" id="A0A9Q4GHX0"/>
<accession>A0A9Q4GHX0</accession>
<keyword evidence="1" id="KW-1133">Transmembrane helix</keyword>